<gene>
    <name evidence="1" type="ORF">AB2Z07_00865</name>
</gene>
<sequence length="179" mass="21321">MSHSFVPEHFFIHELVPPPAFMPENMRKVFYATPKKLFRCFDPKVLLTVDLLRKRYGRCVVNNWTAFSEADHNDLSQNHIFRFSGFRPWDCEEGATLSEHRLFRALDCKFAETSPAEIWEDMQRDINRKEFEHIQRIEAFDGMSWFHFDTGQHEWFGKAVRVIPYYGNRAGLPEYIKRG</sequence>
<evidence type="ECO:0000313" key="2">
    <source>
        <dbReference type="Proteomes" id="UP001568358"/>
    </source>
</evidence>
<accession>A0ABV4JMW4</accession>
<keyword evidence="2" id="KW-1185">Reference proteome</keyword>
<dbReference type="SUPFAM" id="SSF55166">
    <property type="entry name" value="Hedgehog/DD-peptidase"/>
    <property type="match status" value="1"/>
</dbReference>
<organism evidence="1 2">
    <name type="scientific">Halodesulfovibrio aestuarii</name>
    <dbReference type="NCBI Taxonomy" id="126333"/>
    <lineage>
        <taxon>Bacteria</taxon>
        <taxon>Pseudomonadati</taxon>
        <taxon>Thermodesulfobacteriota</taxon>
        <taxon>Desulfovibrionia</taxon>
        <taxon>Desulfovibrionales</taxon>
        <taxon>Desulfovibrionaceae</taxon>
        <taxon>Halodesulfovibrio</taxon>
    </lineage>
</organism>
<reference evidence="1 2" key="1">
    <citation type="submission" date="2024-07" db="EMBL/GenBank/DDBJ databases">
        <title>Active virus-host system and metabolic interactions in a Lokiarchaeon culture.</title>
        <authorList>
            <person name="Ponce Toledo R.I."/>
            <person name="Rodrigues Oliveira T."/>
            <person name="Schleper C."/>
        </authorList>
    </citation>
    <scope>NUCLEOTIDE SEQUENCE [LARGE SCALE GENOMIC DNA]</scope>
    <source>
        <strain evidence="1 2">B35</strain>
    </source>
</reference>
<dbReference type="RefSeq" id="WP_371149763.1">
    <property type="nucleotide sequence ID" value="NZ_JBFSOO010000001.1"/>
</dbReference>
<proteinExistence type="predicted"/>
<name>A0ABV4JMW4_9BACT</name>
<dbReference type="Gene3D" id="3.30.1380.10">
    <property type="match status" value="1"/>
</dbReference>
<protein>
    <submittedName>
        <fullName evidence="1">Uncharacterized protein</fullName>
    </submittedName>
</protein>
<dbReference type="Proteomes" id="UP001568358">
    <property type="component" value="Unassembled WGS sequence"/>
</dbReference>
<comment type="caution">
    <text evidence="1">The sequence shown here is derived from an EMBL/GenBank/DDBJ whole genome shotgun (WGS) entry which is preliminary data.</text>
</comment>
<dbReference type="InterPro" id="IPR009045">
    <property type="entry name" value="Zn_M74/Hedgehog-like"/>
</dbReference>
<dbReference type="EMBL" id="JBFSOO010000001">
    <property type="protein sequence ID" value="MEZ6852092.1"/>
    <property type="molecule type" value="Genomic_DNA"/>
</dbReference>
<evidence type="ECO:0000313" key="1">
    <source>
        <dbReference type="EMBL" id="MEZ6852092.1"/>
    </source>
</evidence>